<dbReference type="Proteomes" id="UP000011131">
    <property type="component" value="Chromosome"/>
</dbReference>
<proteinExistence type="predicted"/>
<reference evidence="1 2" key="1">
    <citation type="journal article" date="2013" name="Genome Announc.">
        <title>Complete genome sequence of Myxococcus stipitatus strain DSM 14675, a fruiting myxobacterium.</title>
        <authorList>
            <person name="Huntley S."/>
            <person name="Kneip S."/>
            <person name="Treuner-Lange A."/>
            <person name="Sogaard-Andersen L."/>
        </authorList>
    </citation>
    <scope>NUCLEOTIDE SEQUENCE [LARGE SCALE GENOMIC DNA]</scope>
    <source>
        <strain evidence="2">DSM 14675 / JCM 12634 / Mx s8</strain>
    </source>
</reference>
<keyword evidence="2" id="KW-1185">Reference proteome</keyword>
<name>L7UL48_MYXSD</name>
<gene>
    <name evidence="1" type="ordered locus">MYSTI_06985</name>
</gene>
<protein>
    <submittedName>
        <fullName evidence="1">Phage tail region protein</fullName>
    </submittedName>
</protein>
<dbReference type="Pfam" id="PF06841">
    <property type="entry name" value="Phage_T4_gp19"/>
    <property type="match status" value="1"/>
</dbReference>
<dbReference type="InterPro" id="IPR011747">
    <property type="entry name" value="CHP02241"/>
</dbReference>
<dbReference type="AlphaFoldDB" id="L7UL48"/>
<organism evidence="1 2">
    <name type="scientific">Myxococcus stipitatus (strain DSM 14675 / JCM 12634 / Mx s8)</name>
    <dbReference type="NCBI Taxonomy" id="1278073"/>
    <lineage>
        <taxon>Bacteria</taxon>
        <taxon>Pseudomonadati</taxon>
        <taxon>Myxococcota</taxon>
        <taxon>Myxococcia</taxon>
        <taxon>Myxococcales</taxon>
        <taxon>Cystobacterineae</taxon>
        <taxon>Myxococcaceae</taxon>
        <taxon>Myxococcus</taxon>
    </lineage>
</organism>
<dbReference type="STRING" id="1278073.MYSTI_06985"/>
<dbReference type="OrthoDB" id="9799891at2"/>
<dbReference type="PATRIC" id="fig|1278073.3.peg.7093"/>
<accession>L7UL48</accession>
<sequence length="154" mass="16992">MAEAEAPEAASREQETCSRARVLADPFRAYPFKLRIDGVVEGHFTQCSGLEGEVLGPRARTRGSSSITAGDMTLRQGVSQSPALWSWFLASMNGVPRCRGVSVLLLDTDGVTERMRWTIDEAWPKKWRAAPLDALGKRIAIDSLTLIFESLRRG</sequence>
<evidence type="ECO:0000313" key="1">
    <source>
        <dbReference type="EMBL" id="AGC48257.1"/>
    </source>
</evidence>
<dbReference type="NCBIfam" id="TIGR02241">
    <property type="entry name" value="conserved hypothetical phage tail region protein"/>
    <property type="match status" value="1"/>
</dbReference>
<dbReference type="KEGG" id="msd:MYSTI_06985"/>
<dbReference type="GO" id="GO:0005198">
    <property type="term" value="F:structural molecule activity"/>
    <property type="evidence" value="ECO:0007669"/>
    <property type="project" value="InterPro"/>
</dbReference>
<dbReference type="HOGENOM" id="CLU_101335_2_0_7"/>
<dbReference type="PANTHER" id="PTHR38009:SF1">
    <property type="entry name" value="CONSERVED HYPOTHETICAL PHAGE TAIL PROTEIN"/>
    <property type="match status" value="1"/>
</dbReference>
<dbReference type="PANTHER" id="PTHR38009">
    <property type="entry name" value="CONSERVED HYPOTHETICAL PHAGE TAIL PROTEIN"/>
    <property type="match status" value="1"/>
</dbReference>
<dbReference type="eggNOG" id="ENOG50328BU">
    <property type="taxonomic scope" value="Bacteria"/>
</dbReference>
<dbReference type="EMBL" id="CP004025">
    <property type="protein sequence ID" value="AGC48257.1"/>
    <property type="molecule type" value="Genomic_DNA"/>
</dbReference>
<dbReference type="InterPro" id="IPR010667">
    <property type="entry name" value="Phage_T4_Gp19"/>
</dbReference>
<evidence type="ECO:0000313" key="2">
    <source>
        <dbReference type="Proteomes" id="UP000011131"/>
    </source>
</evidence>
<dbReference type="RefSeq" id="WP_015352511.1">
    <property type="nucleotide sequence ID" value="NC_020126.1"/>
</dbReference>